<sequence>IDYFRTSRQHQSLEVELLADESTLEQEVEGKQIQQLLLEAISCLPQQQKQLIILKFIEDLDNCEIERIMGKRQGAIRVMQMRALATLRQSLSGEMGECGLNYQRL</sequence>
<name>X0XE92_9ZZZZ</name>
<dbReference type="Gene3D" id="1.10.10.10">
    <property type="entry name" value="Winged helix-like DNA-binding domain superfamily/Winged helix DNA-binding domain"/>
    <property type="match status" value="1"/>
</dbReference>
<dbReference type="InterPro" id="IPR014284">
    <property type="entry name" value="RNA_pol_sigma-70_dom"/>
</dbReference>
<comment type="caution">
    <text evidence="2">The sequence shown here is derived from an EMBL/GenBank/DDBJ whole genome shotgun (WGS) entry which is preliminary data.</text>
</comment>
<proteinExistence type="predicted"/>
<dbReference type="EMBL" id="BARS01039816">
    <property type="protein sequence ID" value="GAG23291.1"/>
    <property type="molecule type" value="Genomic_DNA"/>
</dbReference>
<dbReference type="AlphaFoldDB" id="X0XE92"/>
<dbReference type="NCBIfam" id="TIGR02937">
    <property type="entry name" value="sigma70-ECF"/>
    <property type="match status" value="1"/>
</dbReference>
<accession>X0XE92</accession>
<dbReference type="InterPro" id="IPR013249">
    <property type="entry name" value="RNA_pol_sigma70_r4_t2"/>
</dbReference>
<organism evidence="2">
    <name type="scientific">marine sediment metagenome</name>
    <dbReference type="NCBI Taxonomy" id="412755"/>
    <lineage>
        <taxon>unclassified sequences</taxon>
        <taxon>metagenomes</taxon>
        <taxon>ecological metagenomes</taxon>
    </lineage>
</organism>
<evidence type="ECO:0000259" key="1">
    <source>
        <dbReference type="Pfam" id="PF08281"/>
    </source>
</evidence>
<feature type="domain" description="RNA polymerase sigma factor 70 region 4 type 2" evidence="1">
    <location>
        <begin position="35"/>
        <end position="87"/>
    </location>
</feature>
<dbReference type="InterPro" id="IPR036388">
    <property type="entry name" value="WH-like_DNA-bd_sf"/>
</dbReference>
<protein>
    <recommendedName>
        <fullName evidence="1">RNA polymerase sigma factor 70 region 4 type 2 domain-containing protein</fullName>
    </recommendedName>
</protein>
<dbReference type="SUPFAM" id="SSF88659">
    <property type="entry name" value="Sigma3 and sigma4 domains of RNA polymerase sigma factors"/>
    <property type="match status" value="1"/>
</dbReference>
<gene>
    <name evidence="2" type="ORF">S01H1_60774</name>
</gene>
<reference evidence="2" key="1">
    <citation type="journal article" date="2014" name="Front. Microbiol.">
        <title>High frequency of phylogenetically diverse reductive dehalogenase-homologous genes in deep subseafloor sedimentary metagenomes.</title>
        <authorList>
            <person name="Kawai M."/>
            <person name="Futagami T."/>
            <person name="Toyoda A."/>
            <person name="Takaki Y."/>
            <person name="Nishi S."/>
            <person name="Hori S."/>
            <person name="Arai W."/>
            <person name="Tsubouchi T."/>
            <person name="Morono Y."/>
            <person name="Uchiyama I."/>
            <person name="Ito T."/>
            <person name="Fujiyama A."/>
            <person name="Inagaki F."/>
            <person name="Takami H."/>
        </authorList>
    </citation>
    <scope>NUCLEOTIDE SEQUENCE</scope>
    <source>
        <strain evidence="2">Expedition CK06-06</strain>
    </source>
</reference>
<dbReference type="Pfam" id="PF08281">
    <property type="entry name" value="Sigma70_r4_2"/>
    <property type="match status" value="1"/>
</dbReference>
<evidence type="ECO:0000313" key="2">
    <source>
        <dbReference type="EMBL" id="GAG23291.1"/>
    </source>
</evidence>
<dbReference type="InterPro" id="IPR013324">
    <property type="entry name" value="RNA_pol_sigma_r3/r4-like"/>
</dbReference>
<dbReference type="GO" id="GO:0006352">
    <property type="term" value="P:DNA-templated transcription initiation"/>
    <property type="evidence" value="ECO:0007669"/>
    <property type="project" value="InterPro"/>
</dbReference>
<dbReference type="GO" id="GO:0016987">
    <property type="term" value="F:sigma factor activity"/>
    <property type="evidence" value="ECO:0007669"/>
    <property type="project" value="InterPro"/>
</dbReference>
<feature type="non-terminal residue" evidence="2">
    <location>
        <position position="1"/>
    </location>
</feature>
<dbReference type="GO" id="GO:0003677">
    <property type="term" value="F:DNA binding"/>
    <property type="evidence" value="ECO:0007669"/>
    <property type="project" value="InterPro"/>
</dbReference>